<evidence type="ECO:0000256" key="6">
    <source>
        <dbReference type="ARBA" id="ARBA00023277"/>
    </source>
</evidence>
<dbReference type="EC" id="5.1.3.3" evidence="4 7"/>
<comment type="catalytic activity">
    <reaction evidence="1 7">
        <text>alpha-D-glucose = beta-D-glucose</text>
        <dbReference type="Rhea" id="RHEA:10264"/>
        <dbReference type="ChEBI" id="CHEBI:15903"/>
        <dbReference type="ChEBI" id="CHEBI:17925"/>
        <dbReference type="EC" id="5.1.3.3"/>
    </reaction>
</comment>
<evidence type="ECO:0000313" key="12">
    <source>
        <dbReference type="Proteomes" id="UP000041254"/>
    </source>
</evidence>
<dbReference type="UniPathway" id="UPA00242"/>
<feature type="binding site" evidence="9">
    <location>
        <position position="248"/>
    </location>
    <ligand>
        <name>beta-D-galactose</name>
        <dbReference type="ChEBI" id="CHEBI:27667"/>
    </ligand>
</feature>
<evidence type="ECO:0000256" key="10">
    <source>
        <dbReference type="PIRSR" id="PIRSR005096-3"/>
    </source>
</evidence>
<dbReference type="Pfam" id="PF01263">
    <property type="entry name" value="Aldose_epim"/>
    <property type="match status" value="1"/>
</dbReference>
<evidence type="ECO:0000256" key="4">
    <source>
        <dbReference type="ARBA" id="ARBA00013185"/>
    </source>
</evidence>
<dbReference type="InterPro" id="IPR018052">
    <property type="entry name" value="Ald1_epimerase_CS"/>
</dbReference>
<keyword evidence="5 7" id="KW-0413">Isomerase</keyword>
<dbReference type="InterPro" id="IPR014718">
    <property type="entry name" value="GH-type_carb-bd"/>
</dbReference>
<dbReference type="OMA" id="IYHHISR"/>
<dbReference type="PANTHER" id="PTHR10091:SF0">
    <property type="entry name" value="GALACTOSE MUTAROTASE"/>
    <property type="match status" value="1"/>
</dbReference>
<dbReference type="InterPro" id="IPR011013">
    <property type="entry name" value="Gal_mutarotase_sf_dom"/>
</dbReference>
<comment type="pathway">
    <text evidence="2 7">Carbohydrate metabolism; hexose metabolism.</text>
</comment>
<dbReference type="Proteomes" id="UP000041254">
    <property type="component" value="Unassembled WGS sequence"/>
</dbReference>
<dbReference type="GO" id="GO:0033499">
    <property type="term" value="P:galactose catabolic process via UDP-galactose, Leloir pathway"/>
    <property type="evidence" value="ECO:0007669"/>
    <property type="project" value="TreeGrafter"/>
</dbReference>
<evidence type="ECO:0000256" key="8">
    <source>
        <dbReference type="PIRSR" id="PIRSR005096-1"/>
    </source>
</evidence>
<evidence type="ECO:0000256" key="7">
    <source>
        <dbReference type="PIRNR" id="PIRNR005096"/>
    </source>
</evidence>
<evidence type="ECO:0000256" key="1">
    <source>
        <dbReference type="ARBA" id="ARBA00001614"/>
    </source>
</evidence>
<dbReference type="OrthoDB" id="274691at2759"/>
<dbReference type="InterPro" id="IPR008183">
    <property type="entry name" value="Aldose_1/G6P_1-epimerase"/>
</dbReference>
<proteinExistence type="inferred from homology"/>
<evidence type="ECO:0000256" key="3">
    <source>
        <dbReference type="ARBA" id="ARBA00006206"/>
    </source>
</evidence>
<dbReference type="NCBIfam" id="NF008277">
    <property type="entry name" value="PRK11055.1"/>
    <property type="match status" value="1"/>
</dbReference>
<gene>
    <name evidence="11" type="ORF">Vbra_12270</name>
</gene>
<dbReference type="PROSITE" id="PS00545">
    <property type="entry name" value="ALDOSE_1_EPIMERASE"/>
    <property type="match status" value="1"/>
</dbReference>
<name>A0A0G4EJS7_VITBC</name>
<dbReference type="Gene3D" id="2.70.98.10">
    <property type="match status" value="1"/>
</dbReference>
<dbReference type="EMBL" id="CDMY01000255">
    <property type="protein sequence ID" value="CEL97685.1"/>
    <property type="molecule type" value="Genomic_DNA"/>
</dbReference>
<dbReference type="GO" id="GO:0005737">
    <property type="term" value="C:cytoplasm"/>
    <property type="evidence" value="ECO:0007669"/>
    <property type="project" value="TreeGrafter"/>
</dbReference>
<feature type="active site" description="Proton acceptor" evidence="8">
    <location>
        <position position="314"/>
    </location>
</feature>
<dbReference type="VEuPathDB" id="CryptoDB:Vbra_12270"/>
<protein>
    <recommendedName>
        <fullName evidence="4 7">Aldose 1-epimerase</fullName>
        <ecNumber evidence="4 7">5.1.3.3</ecNumber>
    </recommendedName>
</protein>
<dbReference type="GO" id="GO:0004034">
    <property type="term" value="F:aldose 1-epimerase activity"/>
    <property type="evidence" value="ECO:0007669"/>
    <property type="project" value="UniProtKB-EC"/>
</dbReference>
<organism evidence="11 12">
    <name type="scientific">Vitrella brassicaformis (strain CCMP3155)</name>
    <dbReference type="NCBI Taxonomy" id="1169540"/>
    <lineage>
        <taxon>Eukaryota</taxon>
        <taxon>Sar</taxon>
        <taxon>Alveolata</taxon>
        <taxon>Colpodellida</taxon>
        <taxon>Vitrellaceae</taxon>
        <taxon>Vitrella</taxon>
    </lineage>
</organism>
<evidence type="ECO:0000256" key="9">
    <source>
        <dbReference type="PIRSR" id="PIRSR005096-2"/>
    </source>
</evidence>
<dbReference type="STRING" id="1169540.A0A0G4EJS7"/>
<keyword evidence="6 7" id="KW-0119">Carbohydrate metabolism</keyword>
<dbReference type="GO" id="GO:0006006">
    <property type="term" value="P:glucose metabolic process"/>
    <property type="evidence" value="ECO:0007669"/>
    <property type="project" value="TreeGrafter"/>
</dbReference>
<dbReference type="AlphaFoldDB" id="A0A0G4EJS7"/>
<reference evidence="11 12" key="1">
    <citation type="submission" date="2014-11" db="EMBL/GenBank/DDBJ databases">
        <authorList>
            <person name="Zhu J."/>
            <person name="Qi W."/>
            <person name="Song R."/>
        </authorList>
    </citation>
    <scope>NUCLEOTIDE SEQUENCE [LARGE SCALE GENOMIC DNA]</scope>
</reference>
<evidence type="ECO:0000313" key="11">
    <source>
        <dbReference type="EMBL" id="CEL97685.1"/>
    </source>
</evidence>
<evidence type="ECO:0000256" key="5">
    <source>
        <dbReference type="ARBA" id="ARBA00023235"/>
    </source>
</evidence>
<feature type="binding site" evidence="10">
    <location>
        <begin position="174"/>
        <end position="176"/>
    </location>
    <ligand>
        <name>beta-D-galactose</name>
        <dbReference type="ChEBI" id="CHEBI:27667"/>
    </ligand>
</feature>
<dbReference type="CDD" id="cd09019">
    <property type="entry name" value="galactose_mutarotase_like"/>
    <property type="match status" value="1"/>
</dbReference>
<sequence length="349" mass="38163">MTSFGSCRHGAAKLFMLKNPAGSEIEAVSITDYGATVVAIRTKDKHGNYGDIVCGFDSANDYETQSPYFGCIVGRYANRISDATFTLDGRTIKVTKNDPPNMLHGGAEGFDKKLWRMLDASDTQLRLEYVSADGEEGFPGELTVTATYRLEPNCLRLHIEATTKAKTVVNLTNHSYFNLEGHGEGTILQHELQIEAGSFTPINEVSIPLGAIRPVEGTNFDFSAPTPIGDRIDRGDTDDQLKNGLGYDHNFCLRGGLVSSARRVATLRAPMSGRVMEVHTNQPGIQFYSGNFLDGTLVGKGGKVYPYRGALCLEPQLFPNSPNQIDFPSCILEPADTYIHDIAYHFAHG</sequence>
<dbReference type="InterPro" id="IPR015443">
    <property type="entry name" value="Aldose_1-epimerase"/>
</dbReference>
<dbReference type="SUPFAM" id="SSF74650">
    <property type="entry name" value="Galactose mutarotase-like"/>
    <property type="match status" value="1"/>
</dbReference>
<comment type="similarity">
    <text evidence="3 7">Belongs to the aldose epimerase family.</text>
</comment>
<feature type="binding site" evidence="10">
    <location>
        <begin position="78"/>
        <end position="79"/>
    </location>
    <ligand>
        <name>beta-D-galactose</name>
        <dbReference type="ChEBI" id="CHEBI:27667"/>
    </ligand>
</feature>
<keyword evidence="12" id="KW-1185">Reference proteome</keyword>
<dbReference type="InterPro" id="IPR047215">
    <property type="entry name" value="Galactose_mutarotase-like"/>
</dbReference>
<dbReference type="GO" id="GO:0030246">
    <property type="term" value="F:carbohydrate binding"/>
    <property type="evidence" value="ECO:0007669"/>
    <property type="project" value="InterPro"/>
</dbReference>
<evidence type="ECO:0000256" key="2">
    <source>
        <dbReference type="ARBA" id="ARBA00005028"/>
    </source>
</evidence>
<accession>A0A0G4EJS7</accession>
<dbReference type="InParanoid" id="A0A0G4EJS7"/>
<dbReference type="PANTHER" id="PTHR10091">
    <property type="entry name" value="ALDOSE-1-EPIMERASE"/>
    <property type="match status" value="1"/>
</dbReference>
<feature type="active site" description="Proton donor" evidence="8">
    <location>
        <position position="174"/>
    </location>
</feature>
<dbReference type="PIRSF" id="PIRSF005096">
    <property type="entry name" value="GALM"/>
    <property type="match status" value="1"/>
</dbReference>